<evidence type="ECO:0000313" key="3">
    <source>
        <dbReference type="Proteomes" id="UP001457282"/>
    </source>
</evidence>
<proteinExistence type="predicted"/>
<accession>A0AAW1XGG9</accession>
<name>A0AAW1XGG9_RUBAR</name>
<reference evidence="2 3" key="1">
    <citation type="journal article" date="2023" name="G3 (Bethesda)">
        <title>A chromosome-length genome assembly and annotation of blackberry (Rubus argutus, cv. 'Hillquist').</title>
        <authorList>
            <person name="Bruna T."/>
            <person name="Aryal R."/>
            <person name="Dudchenko O."/>
            <person name="Sargent D.J."/>
            <person name="Mead D."/>
            <person name="Buti M."/>
            <person name="Cavallini A."/>
            <person name="Hytonen T."/>
            <person name="Andres J."/>
            <person name="Pham M."/>
            <person name="Weisz D."/>
            <person name="Mascagni F."/>
            <person name="Usai G."/>
            <person name="Natali L."/>
            <person name="Bassil N."/>
            <person name="Fernandez G.E."/>
            <person name="Lomsadze A."/>
            <person name="Armour M."/>
            <person name="Olukolu B."/>
            <person name="Poorten T."/>
            <person name="Britton C."/>
            <person name="Davik J."/>
            <person name="Ashrafi H."/>
            <person name="Aiden E.L."/>
            <person name="Borodovsky M."/>
            <person name="Worthington M."/>
        </authorList>
    </citation>
    <scope>NUCLEOTIDE SEQUENCE [LARGE SCALE GENOMIC DNA]</scope>
    <source>
        <strain evidence="2">PI 553951</strain>
    </source>
</reference>
<evidence type="ECO:0000256" key="1">
    <source>
        <dbReference type="SAM" id="MobiDB-lite"/>
    </source>
</evidence>
<sequence length="477" mass="53574">MNIASVRELCLQLISSAFQRCRASDDLCRLSVILRRSSAPSFPPPVRISVSDTGVGSCVEEFGALKLCREAFGSEIWDGMLSVTTTGIGDNEIFHYQFNLKEAVSTRRLTRLPSNPKNGQKFSGTEVCLSIFESIDVLLAEISRFFQKILILKIPNVAIQLVVEHGDVPGSRYEHVFLPNEGNPLHFSASNLERLKSGLEDYVFKHGNTLGKKCESCFSNWEHLKVGTGVACCTESRKYSESVMEAVIVMSEISELASTCLRTCGSKTEVLYFKDFSVSPISQSSVKALTSIDWKSYGLTFRGVVDQGGFALLEWENLPPYIRIHISLHHYHNQYPKLSRLKMQPDQNLIRKAIKLALDDLKDKHTGELLSAHALKVRNCAPDLAKTISSLIWHSNDSNFREECFSFLGLPSQGVGSEVVEDRIKEKIISVIEMNDKDQPQRHKEVPSFLFEVDHFQDSGSQDEKYEDEDAFSSMDI</sequence>
<dbReference type="GO" id="GO:0007131">
    <property type="term" value="P:reciprocal meiotic recombination"/>
    <property type="evidence" value="ECO:0007669"/>
    <property type="project" value="TreeGrafter"/>
</dbReference>
<dbReference type="PANTHER" id="PTHR36722">
    <property type="entry name" value="TYPE 2 DNA TOPOISOMERASE 6 SUBUNIT B-LIKE"/>
    <property type="match status" value="1"/>
</dbReference>
<dbReference type="AlphaFoldDB" id="A0AAW1XGG9"/>
<keyword evidence="3" id="KW-1185">Reference proteome</keyword>
<dbReference type="PANTHER" id="PTHR36722:SF1">
    <property type="entry name" value="TYPE 2 DNA TOPOISOMERASE 6 SUBUNIT B-LIKE"/>
    <property type="match status" value="1"/>
</dbReference>
<dbReference type="InterPro" id="IPR034566">
    <property type="entry name" value="MTOPVIB_plant"/>
</dbReference>
<organism evidence="2 3">
    <name type="scientific">Rubus argutus</name>
    <name type="common">Southern blackberry</name>
    <dbReference type="NCBI Taxonomy" id="59490"/>
    <lineage>
        <taxon>Eukaryota</taxon>
        <taxon>Viridiplantae</taxon>
        <taxon>Streptophyta</taxon>
        <taxon>Embryophyta</taxon>
        <taxon>Tracheophyta</taxon>
        <taxon>Spermatophyta</taxon>
        <taxon>Magnoliopsida</taxon>
        <taxon>eudicotyledons</taxon>
        <taxon>Gunneridae</taxon>
        <taxon>Pentapetalae</taxon>
        <taxon>rosids</taxon>
        <taxon>fabids</taxon>
        <taxon>Rosales</taxon>
        <taxon>Rosaceae</taxon>
        <taxon>Rosoideae</taxon>
        <taxon>Rosoideae incertae sedis</taxon>
        <taxon>Rubus</taxon>
    </lineage>
</organism>
<dbReference type="Proteomes" id="UP001457282">
    <property type="component" value="Unassembled WGS sequence"/>
</dbReference>
<comment type="caution">
    <text evidence="2">The sequence shown here is derived from an EMBL/GenBank/DDBJ whole genome shotgun (WGS) entry which is preliminary data.</text>
</comment>
<evidence type="ECO:0008006" key="4">
    <source>
        <dbReference type="Google" id="ProtNLM"/>
    </source>
</evidence>
<dbReference type="GO" id="GO:0042138">
    <property type="term" value="P:meiotic DNA double-strand break formation"/>
    <property type="evidence" value="ECO:0007669"/>
    <property type="project" value="InterPro"/>
</dbReference>
<dbReference type="GO" id="GO:0030674">
    <property type="term" value="F:protein-macromolecule adaptor activity"/>
    <property type="evidence" value="ECO:0007669"/>
    <property type="project" value="TreeGrafter"/>
</dbReference>
<gene>
    <name evidence="2" type="ORF">M0R45_022581</name>
</gene>
<evidence type="ECO:0000313" key="2">
    <source>
        <dbReference type="EMBL" id="KAK9935478.1"/>
    </source>
</evidence>
<protein>
    <recommendedName>
        <fullName evidence="4">Type 2 DNA topoisomerase 6 subunit B-like</fullName>
    </recommendedName>
</protein>
<dbReference type="EMBL" id="JBEDUW010000004">
    <property type="protein sequence ID" value="KAK9935478.1"/>
    <property type="molecule type" value="Genomic_DNA"/>
</dbReference>
<feature type="region of interest" description="Disordered" evidence="1">
    <location>
        <begin position="455"/>
        <end position="477"/>
    </location>
</feature>
<dbReference type="GO" id="GO:0000793">
    <property type="term" value="C:condensed chromosome"/>
    <property type="evidence" value="ECO:0007669"/>
    <property type="project" value="TreeGrafter"/>
</dbReference>